<gene>
    <name evidence="4" type="ORF">ACFQSB_02035</name>
</gene>
<sequence>MAAVLEWLARLVGFFGGAGPVIFSIVLLVATPFVDRLLVRRKRVIFRVLYNSKIGVGPETLHDGADPAAHGPPQLRQVARLLDRMSMVVIRIRNGGTYDIEPEDFERPLSFTFGGRVVWNARISEASTPELREELRNGLRFFPAEDSRPARDNLLTVRQRLGERLTRWVVPQSGQDVAEPGWHGVRIDGLSLKRGQKAKLVVVLREPNGPEGEITKVVRTSGKMRDTGLIKDEGERRRVTLPRVSGALAGVLTAVLVLGLMSRPVDGTVACAVGDLRVEGSSVFMPAMRALAEEYRSACGDDARVTTEATGSLEGVRGVIEADPAPSRGLVALSDGRSDETGGGLRSYKIAIVVYHVVVNSGVGLSAVRAADLRKIYDGTWTDWKQVPGAGGRSLPIRIVGRGQNSGTRQLFERQVLGPGTGEGLLSSNSCLEKDRNPAAPVIRCERDDNAEIIQKISTIPGAIGYADEVSIAEARGAGSVTALTLDGRAFASATAARPGEGYPFWTTEYLYFRGPLEPGSLKASFVEFVRSHVRAQARLSATGFQPCTASPATRELCDLR</sequence>
<proteinExistence type="predicted"/>
<name>A0ABW2NW06_9ACTN</name>
<dbReference type="InterPro" id="IPR050811">
    <property type="entry name" value="Phosphate_ABC_transporter"/>
</dbReference>
<organism evidence="4 5">
    <name type="scientific">Sphaerisporangium rhizosphaerae</name>
    <dbReference type="NCBI Taxonomy" id="2269375"/>
    <lineage>
        <taxon>Bacteria</taxon>
        <taxon>Bacillati</taxon>
        <taxon>Actinomycetota</taxon>
        <taxon>Actinomycetes</taxon>
        <taxon>Streptosporangiales</taxon>
        <taxon>Streptosporangiaceae</taxon>
        <taxon>Sphaerisporangium</taxon>
    </lineage>
</organism>
<keyword evidence="5" id="KW-1185">Reference proteome</keyword>
<dbReference type="SUPFAM" id="SSF53850">
    <property type="entry name" value="Periplasmic binding protein-like II"/>
    <property type="match status" value="1"/>
</dbReference>
<protein>
    <submittedName>
        <fullName evidence="4">PstS family phosphate ABC transporter substrate-binding protein</fullName>
    </submittedName>
</protein>
<dbReference type="PANTHER" id="PTHR30570">
    <property type="entry name" value="PERIPLASMIC PHOSPHATE BINDING COMPONENT OF PHOSPHATE ABC TRANSPORTER"/>
    <property type="match status" value="1"/>
</dbReference>
<evidence type="ECO:0000313" key="5">
    <source>
        <dbReference type="Proteomes" id="UP001596496"/>
    </source>
</evidence>
<dbReference type="EMBL" id="JBHTCG010000001">
    <property type="protein sequence ID" value="MFC7380967.1"/>
    <property type="molecule type" value="Genomic_DNA"/>
</dbReference>
<keyword evidence="2" id="KW-0472">Membrane</keyword>
<dbReference type="RefSeq" id="WP_380823942.1">
    <property type="nucleotide sequence ID" value="NZ_JBHTCG010000001.1"/>
</dbReference>
<dbReference type="Pfam" id="PF12849">
    <property type="entry name" value="PBP_like_2"/>
    <property type="match status" value="1"/>
</dbReference>
<reference evidence="5" key="1">
    <citation type="journal article" date="2019" name="Int. J. Syst. Evol. Microbiol.">
        <title>The Global Catalogue of Microorganisms (GCM) 10K type strain sequencing project: providing services to taxonomists for standard genome sequencing and annotation.</title>
        <authorList>
            <consortium name="The Broad Institute Genomics Platform"/>
            <consortium name="The Broad Institute Genome Sequencing Center for Infectious Disease"/>
            <person name="Wu L."/>
            <person name="Ma J."/>
        </authorList>
    </citation>
    <scope>NUCLEOTIDE SEQUENCE [LARGE SCALE GENOMIC DNA]</scope>
    <source>
        <strain evidence="5">CECT 7649</strain>
    </source>
</reference>
<evidence type="ECO:0000256" key="2">
    <source>
        <dbReference type="SAM" id="Phobius"/>
    </source>
</evidence>
<evidence type="ECO:0000259" key="3">
    <source>
        <dbReference type="Pfam" id="PF12849"/>
    </source>
</evidence>
<evidence type="ECO:0000256" key="1">
    <source>
        <dbReference type="ARBA" id="ARBA00022729"/>
    </source>
</evidence>
<keyword evidence="1" id="KW-0732">Signal</keyword>
<dbReference type="Gene3D" id="3.40.190.10">
    <property type="entry name" value="Periplasmic binding protein-like II"/>
    <property type="match status" value="2"/>
</dbReference>
<dbReference type="PANTHER" id="PTHR30570:SF1">
    <property type="entry name" value="PHOSPHATE-BINDING PROTEIN PSTS"/>
    <property type="match status" value="1"/>
</dbReference>
<feature type="domain" description="PBP" evidence="3">
    <location>
        <begin position="269"/>
        <end position="530"/>
    </location>
</feature>
<dbReference type="InterPro" id="IPR024370">
    <property type="entry name" value="PBP_domain"/>
</dbReference>
<accession>A0ABW2NW06</accession>
<keyword evidence="2" id="KW-1133">Transmembrane helix</keyword>
<comment type="caution">
    <text evidence="4">The sequence shown here is derived from an EMBL/GenBank/DDBJ whole genome shotgun (WGS) entry which is preliminary data.</text>
</comment>
<feature type="transmembrane region" description="Helical" evidence="2">
    <location>
        <begin position="12"/>
        <end position="34"/>
    </location>
</feature>
<dbReference type="Proteomes" id="UP001596496">
    <property type="component" value="Unassembled WGS sequence"/>
</dbReference>
<keyword evidence="2" id="KW-0812">Transmembrane</keyword>
<evidence type="ECO:0000313" key="4">
    <source>
        <dbReference type="EMBL" id="MFC7380967.1"/>
    </source>
</evidence>